<dbReference type="Pfam" id="PF12775">
    <property type="entry name" value="AAA_7"/>
    <property type="match status" value="1"/>
</dbReference>
<protein>
    <submittedName>
        <fullName evidence="1">Uncharacterized protein</fullName>
    </submittedName>
</protein>
<sequence length="95" mass="10388">MVMAGEIKSNAPELDEDVLLMRALRDMNLPNSSGKAKSRGIVLKFSQILVPTVDTEKITWILKLMEKVKRPTVLIGETGTSKTATAQSYVNALGQ</sequence>
<comment type="caution">
    <text evidence="1">The sequence shown here is derived from an EMBL/GenBank/DDBJ whole genome shotgun (WGS) entry which is preliminary data.</text>
</comment>
<organism evidence="1 2">
    <name type="scientific">Allacma fusca</name>
    <dbReference type="NCBI Taxonomy" id="39272"/>
    <lineage>
        <taxon>Eukaryota</taxon>
        <taxon>Metazoa</taxon>
        <taxon>Ecdysozoa</taxon>
        <taxon>Arthropoda</taxon>
        <taxon>Hexapoda</taxon>
        <taxon>Collembola</taxon>
        <taxon>Symphypleona</taxon>
        <taxon>Sminthuridae</taxon>
        <taxon>Allacma</taxon>
    </lineage>
</organism>
<keyword evidence="2" id="KW-1185">Reference proteome</keyword>
<dbReference type="GO" id="GO:0045505">
    <property type="term" value="F:dynein intermediate chain binding"/>
    <property type="evidence" value="ECO:0007669"/>
    <property type="project" value="InterPro"/>
</dbReference>
<accession>A0A8J2L1Y5</accession>
<dbReference type="EMBL" id="CAJVCH010311144">
    <property type="protein sequence ID" value="CAG7786138.1"/>
    <property type="molecule type" value="Genomic_DNA"/>
</dbReference>
<dbReference type="InterPro" id="IPR026983">
    <property type="entry name" value="DHC"/>
</dbReference>
<dbReference type="GO" id="GO:0030286">
    <property type="term" value="C:dynein complex"/>
    <property type="evidence" value="ECO:0007669"/>
    <property type="project" value="InterPro"/>
</dbReference>
<dbReference type="PANTHER" id="PTHR22878">
    <property type="entry name" value="DYNEIN HEAVY CHAIN 6, AXONEMAL-LIKE-RELATED"/>
    <property type="match status" value="1"/>
</dbReference>
<dbReference type="PANTHER" id="PTHR22878:SF63">
    <property type="entry name" value="DYNEIN AXONEMAL HEAVY CHAIN 10"/>
    <property type="match status" value="1"/>
</dbReference>
<reference evidence="1" key="1">
    <citation type="submission" date="2021-06" db="EMBL/GenBank/DDBJ databases">
        <authorList>
            <person name="Hodson N. C."/>
            <person name="Mongue J. A."/>
            <person name="Jaron S. K."/>
        </authorList>
    </citation>
    <scope>NUCLEOTIDE SEQUENCE</scope>
</reference>
<proteinExistence type="predicted"/>
<evidence type="ECO:0000313" key="1">
    <source>
        <dbReference type="EMBL" id="CAG7786138.1"/>
    </source>
</evidence>
<dbReference type="GO" id="GO:0007018">
    <property type="term" value="P:microtubule-based movement"/>
    <property type="evidence" value="ECO:0007669"/>
    <property type="project" value="InterPro"/>
</dbReference>
<evidence type="ECO:0000313" key="2">
    <source>
        <dbReference type="Proteomes" id="UP000708208"/>
    </source>
</evidence>
<dbReference type="GO" id="GO:0051959">
    <property type="term" value="F:dynein light intermediate chain binding"/>
    <property type="evidence" value="ECO:0007669"/>
    <property type="project" value="InterPro"/>
</dbReference>
<name>A0A8J2L1Y5_9HEXA</name>
<dbReference type="AlphaFoldDB" id="A0A8J2L1Y5"/>
<gene>
    <name evidence="1" type="ORF">AFUS01_LOCUS24720</name>
</gene>
<dbReference type="OrthoDB" id="64868at2759"/>
<dbReference type="Proteomes" id="UP000708208">
    <property type="component" value="Unassembled WGS sequence"/>
</dbReference>